<dbReference type="GO" id="GO:0000981">
    <property type="term" value="F:DNA-binding transcription factor activity, RNA polymerase II-specific"/>
    <property type="evidence" value="ECO:0007669"/>
    <property type="project" value="TreeGrafter"/>
</dbReference>
<evidence type="ECO:0000256" key="1">
    <source>
        <dbReference type="ARBA" id="ARBA00004123"/>
    </source>
</evidence>
<evidence type="ECO:0000256" key="6">
    <source>
        <dbReference type="ARBA" id="ARBA00023015"/>
    </source>
</evidence>
<reference evidence="15" key="1">
    <citation type="journal article" date="2016" name="Insect Biochem. Mol. Biol.">
        <title>Multifaceted biological insights from a draft genome sequence of the tobacco hornworm moth, Manduca sexta.</title>
        <authorList>
            <person name="Kanost M.R."/>
            <person name="Arrese E.L."/>
            <person name="Cao X."/>
            <person name="Chen Y.R."/>
            <person name="Chellapilla S."/>
            <person name="Goldsmith M.R."/>
            <person name="Grosse-Wilde E."/>
            <person name="Heckel D.G."/>
            <person name="Herndon N."/>
            <person name="Jiang H."/>
            <person name="Papanicolaou A."/>
            <person name="Qu J."/>
            <person name="Soulages J.L."/>
            <person name="Vogel H."/>
            <person name="Walters J."/>
            <person name="Waterhouse R.M."/>
            <person name="Ahn S.J."/>
            <person name="Almeida F.C."/>
            <person name="An C."/>
            <person name="Aqrawi P."/>
            <person name="Bretschneider A."/>
            <person name="Bryant W.B."/>
            <person name="Bucks S."/>
            <person name="Chao H."/>
            <person name="Chevignon G."/>
            <person name="Christen J.M."/>
            <person name="Clarke D.F."/>
            <person name="Dittmer N.T."/>
            <person name="Ferguson L.C.F."/>
            <person name="Garavelou S."/>
            <person name="Gordon K.H.J."/>
            <person name="Gunaratna R.T."/>
            <person name="Han Y."/>
            <person name="Hauser F."/>
            <person name="He Y."/>
            <person name="Heidel-Fischer H."/>
            <person name="Hirsh A."/>
            <person name="Hu Y."/>
            <person name="Jiang H."/>
            <person name="Kalra D."/>
            <person name="Klinner C."/>
            <person name="Konig C."/>
            <person name="Kovar C."/>
            <person name="Kroll A.R."/>
            <person name="Kuwar S.S."/>
            <person name="Lee S.L."/>
            <person name="Lehman R."/>
            <person name="Li K."/>
            <person name="Li Z."/>
            <person name="Liang H."/>
            <person name="Lovelace S."/>
            <person name="Lu Z."/>
            <person name="Mansfield J.H."/>
            <person name="McCulloch K.J."/>
            <person name="Mathew T."/>
            <person name="Morton B."/>
            <person name="Muzny D.M."/>
            <person name="Neunemann D."/>
            <person name="Ongeri F."/>
            <person name="Pauchet Y."/>
            <person name="Pu L.L."/>
            <person name="Pyrousis I."/>
            <person name="Rao X.J."/>
            <person name="Redding A."/>
            <person name="Roesel C."/>
            <person name="Sanchez-Gracia A."/>
            <person name="Schaack S."/>
            <person name="Shukla A."/>
            <person name="Tetreau G."/>
            <person name="Wang Y."/>
            <person name="Xiong G.H."/>
            <person name="Traut W."/>
            <person name="Walsh T.K."/>
            <person name="Worley K.C."/>
            <person name="Wu D."/>
            <person name="Wu W."/>
            <person name="Wu Y.Q."/>
            <person name="Zhang X."/>
            <person name="Zou Z."/>
            <person name="Zucker H."/>
            <person name="Briscoe A.D."/>
            <person name="Burmester T."/>
            <person name="Clem R.J."/>
            <person name="Feyereisen R."/>
            <person name="Grimmelikhuijzen C.J.P."/>
            <person name="Hamodrakas S.J."/>
            <person name="Hansson B.S."/>
            <person name="Huguet E."/>
            <person name="Jermiin L.S."/>
            <person name="Lan Q."/>
            <person name="Lehman H.K."/>
            <person name="Lorenzen M."/>
            <person name="Merzendorfer H."/>
            <person name="Michalopoulos I."/>
            <person name="Morton D.B."/>
            <person name="Muthukrishnan S."/>
            <person name="Oakeshott J.G."/>
            <person name="Palmer W."/>
            <person name="Park Y."/>
            <person name="Passarelli A.L."/>
            <person name="Rozas J."/>
            <person name="Schwartz L.M."/>
            <person name="Smith W."/>
            <person name="Southgate A."/>
            <person name="Vilcinskas A."/>
            <person name="Vogt R."/>
            <person name="Wang P."/>
            <person name="Werren J."/>
            <person name="Yu X.Q."/>
            <person name="Zhou J.J."/>
            <person name="Brown S.J."/>
            <person name="Scherer S.E."/>
            <person name="Richards S."/>
            <person name="Blissard G.W."/>
        </authorList>
    </citation>
    <scope>NUCLEOTIDE SEQUENCE</scope>
</reference>
<dbReference type="InterPro" id="IPR002117">
    <property type="entry name" value="p53_tumour_suppressor"/>
</dbReference>
<keyword evidence="5 11" id="KW-0862">Zinc</keyword>
<comment type="subcellular location">
    <subcellularLocation>
        <location evidence="1">Nucleus</location>
    </subcellularLocation>
</comment>
<evidence type="ECO:0000256" key="12">
    <source>
        <dbReference type="PIRSR" id="PIRSR602117-2"/>
    </source>
</evidence>
<feature type="domain" description="p53 DNA-binding" evidence="14">
    <location>
        <begin position="69"/>
        <end position="259"/>
    </location>
</feature>
<dbReference type="EMBL" id="JH668862">
    <property type="protein sequence ID" value="KAG6462551.1"/>
    <property type="molecule type" value="Genomic_DNA"/>
</dbReference>
<evidence type="ECO:0000256" key="2">
    <source>
        <dbReference type="ARBA" id="ARBA00006167"/>
    </source>
</evidence>
<comment type="caution">
    <text evidence="15">The sequence shown here is derived from an EMBL/GenBank/DDBJ whole genome shotgun (WGS) entry which is preliminary data.</text>
</comment>
<keyword evidence="3" id="KW-0053">Apoptosis</keyword>
<evidence type="ECO:0000313" key="16">
    <source>
        <dbReference type="Proteomes" id="UP000791440"/>
    </source>
</evidence>
<evidence type="ECO:0000256" key="4">
    <source>
        <dbReference type="ARBA" id="ARBA00022723"/>
    </source>
</evidence>
<dbReference type="GO" id="GO:0046872">
    <property type="term" value="F:metal ion binding"/>
    <property type="evidence" value="ECO:0007669"/>
    <property type="project" value="UniProtKB-KW"/>
</dbReference>
<evidence type="ECO:0000256" key="10">
    <source>
        <dbReference type="ARBA" id="ARBA00023242"/>
    </source>
</evidence>
<comment type="similarity">
    <text evidence="2">Belongs to the p53 family.</text>
</comment>
<evidence type="ECO:0000256" key="8">
    <source>
        <dbReference type="ARBA" id="ARBA00023159"/>
    </source>
</evidence>
<organism evidence="15 16">
    <name type="scientific">Manduca sexta</name>
    <name type="common">Tobacco hawkmoth</name>
    <name type="synonym">Tobacco hornworm</name>
    <dbReference type="NCBI Taxonomy" id="7130"/>
    <lineage>
        <taxon>Eukaryota</taxon>
        <taxon>Metazoa</taxon>
        <taxon>Ecdysozoa</taxon>
        <taxon>Arthropoda</taxon>
        <taxon>Hexapoda</taxon>
        <taxon>Insecta</taxon>
        <taxon>Pterygota</taxon>
        <taxon>Neoptera</taxon>
        <taxon>Endopterygota</taxon>
        <taxon>Lepidoptera</taxon>
        <taxon>Glossata</taxon>
        <taxon>Ditrysia</taxon>
        <taxon>Bombycoidea</taxon>
        <taxon>Sphingidae</taxon>
        <taxon>Sphinginae</taxon>
        <taxon>Sphingini</taxon>
        <taxon>Manduca</taxon>
    </lineage>
</organism>
<keyword evidence="10" id="KW-0539">Nucleus</keyword>
<dbReference type="OrthoDB" id="5915660at2759"/>
<name>A0A921ZS99_MANSE</name>
<gene>
    <name evidence="15" type="ORF">O3G_MSEX013334</name>
</gene>
<evidence type="ECO:0000313" key="15">
    <source>
        <dbReference type="EMBL" id="KAG6462551.1"/>
    </source>
</evidence>
<evidence type="ECO:0000256" key="13">
    <source>
        <dbReference type="SAM" id="MobiDB-lite"/>
    </source>
</evidence>
<dbReference type="Pfam" id="PF00870">
    <property type="entry name" value="P53"/>
    <property type="match status" value="1"/>
</dbReference>
<dbReference type="AlphaFoldDB" id="A0A921ZS99"/>
<keyword evidence="7" id="KW-0238">DNA-binding</keyword>
<protein>
    <recommendedName>
        <fullName evidence="14">p53 DNA-binding domain-containing protein</fullName>
    </recommendedName>
</protein>
<keyword evidence="6" id="KW-0805">Transcription regulation</keyword>
<dbReference type="EMBL" id="JH668862">
    <property type="protein sequence ID" value="KAG6462552.1"/>
    <property type="molecule type" value="Genomic_DNA"/>
</dbReference>
<evidence type="ECO:0000256" key="11">
    <source>
        <dbReference type="PIRSR" id="PIRSR602117-1"/>
    </source>
</evidence>
<feature type="binding site" evidence="11">
    <location>
        <position position="143"/>
    </location>
    <ligand>
        <name>Zn(2+)</name>
        <dbReference type="ChEBI" id="CHEBI:29105"/>
    </ligand>
</feature>
<accession>A0A921ZS99</accession>
<feature type="binding site" evidence="11">
    <location>
        <position position="146"/>
    </location>
    <ligand>
        <name>Zn(2+)</name>
        <dbReference type="ChEBI" id="CHEBI:29105"/>
    </ligand>
</feature>
<dbReference type="PRINTS" id="PR00386">
    <property type="entry name" value="P53SUPPRESSR"/>
</dbReference>
<comment type="cofactor">
    <cofactor evidence="11">
        <name>Zn(2+)</name>
        <dbReference type="ChEBI" id="CHEBI:29105"/>
    </cofactor>
    <text evidence="11">Binds 1 zinc ion per subunit.</text>
</comment>
<evidence type="ECO:0000259" key="14">
    <source>
        <dbReference type="Pfam" id="PF00870"/>
    </source>
</evidence>
<evidence type="ECO:0000256" key="7">
    <source>
        <dbReference type="ARBA" id="ARBA00023125"/>
    </source>
</evidence>
<dbReference type="GO" id="GO:0006915">
    <property type="term" value="P:apoptotic process"/>
    <property type="evidence" value="ECO:0007669"/>
    <property type="project" value="UniProtKB-KW"/>
</dbReference>
<dbReference type="Gene3D" id="2.60.40.720">
    <property type="match status" value="1"/>
</dbReference>
<dbReference type="Proteomes" id="UP000791440">
    <property type="component" value="Unassembled WGS sequence"/>
</dbReference>
<dbReference type="InterPro" id="IPR008967">
    <property type="entry name" value="p53-like_TF_DNA-bd_sf"/>
</dbReference>
<keyword evidence="9" id="KW-0804">Transcription</keyword>
<dbReference type="SUPFAM" id="SSF49417">
    <property type="entry name" value="p53-like transcription factors"/>
    <property type="match status" value="1"/>
</dbReference>
<reference evidence="15" key="2">
    <citation type="submission" date="2020-12" db="EMBL/GenBank/DDBJ databases">
        <authorList>
            <person name="Kanost M."/>
        </authorList>
    </citation>
    <scope>NUCLEOTIDE SEQUENCE</scope>
</reference>
<keyword evidence="16" id="KW-1185">Reference proteome</keyword>
<dbReference type="PANTHER" id="PTHR11447">
    <property type="entry name" value="CELLULAR TUMOR ANTIGEN P53"/>
    <property type="match status" value="1"/>
</dbReference>
<dbReference type="InterPro" id="IPR011615">
    <property type="entry name" value="p53_DNA-bd"/>
</dbReference>
<feature type="region of interest" description="Disordered" evidence="13">
    <location>
        <begin position="257"/>
        <end position="296"/>
    </location>
</feature>
<keyword evidence="8" id="KW-0010">Activator</keyword>
<sequence length="360" mass="40342">MFKLENSPDSVDQELDSDLLVVDPSYNPEVLNDLFYNDPCIIESLTDTLSRQTSFPVSPIGPPDRYPLNNESQFVVQINSSDVKRKKYLYSHKLNRIYVDIETCFCIEFNWNQKMFTHSGPMYVRSVVVFSDMAQAQKRVEVCVQHYHTAKSAGKPDLEAKNVLLSARSGTDGVHYCGVPERPDSWLSVLVEFNKTSDEPCLHAYQFVCKNSCSTGINRRSIEIIFTLEDKSGKVFGRQTVGARVCACPNRDLCKDEKDAPAAGPPTKKRRCEPARDPAHHAAHHTPQHAPQHPAHEHLPLLPALPVVDKHILETGLLMILRMTEQAAADRSGDPQAVANCKKSIAAFEKYLADMKQPPS</sequence>
<feature type="binding site" evidence="11">
    <location>
        <position position="209"/>
    </location>
    <ligand>
        <name>Zn(2+)</name>
        <dbReference type="ChEBI" id="CHEBI:29105"/>
    </ligand>
</feature>
<dbReference type="GO" id="GO:0005634">
    <property type="term" value="C:nucleus"/>
    <property type="evidence" value="ECO:0007669"/>
    <property type="project" value="UniProtKB-SubCell"/>
</dbReference>
<evidence type="ECO:0000256" key="9">
    <source>
        <dbReference type="ARBA" id="ARBA00023163"/>
    </source>
</evidence>
<dbReference type="InterPro" id="IPR012346">
    <property type="entry name" value="p53/RUNT-type_TF_DNA-bd_sf"/>
</dbReference>
<evidence type="ECO:0000256" key="3">
    <source>
        <dbReference type="ARBA" id="ARBA00022703"/>
    </source>
</evidence>
<keyword evidence="4 11" id="KW-0479">Metal-binding</keyword>
<evidence type="ECO:0000256" key="5">
    <source>
        <dbReference type="ARBA" id="ARBA00022833"/>
    </source>
</evidence>
<feature type="binding site" evidence="11">
    <location>
        <position position="213"/>
    </location>
    <ligand>
        <name>Zn(2+)</name>
        <dbReference type="ChEBI" id="CHEBI:29105"/>
    </ligand>
</feature>
<proteinExistence type="inferred from homology"/>
<dbReference type="GO" id="GO:0000978">
    <property type="term" value="F:RNA polymerase II cis-regulatory region sequence-specific DNA binding"/>
    <property type="evidence" value="ECO:0007669"/>
    <property type="project" value="TreeGrafter"/>
</dbReference>
<feature type="site" description="Interaction with DNA" evidence="12">
    <location>
        <position position="84"/>
    </location>
</feature>
<dbReference type="PANTHER" id="PTHR11447:SF16">
    <property type="entry name" value="P53 PROTEIN LONG FORM VARIANT 1"/>
    <property type="match status" value="1"/>
</dbReference>